<gene>
    <name evidence="3" type="ORF">THAOC_12287</name>
</gene>
<accession>K0T0G6</accession>
<feature type="compositionally biased region" description="Basic and acidic residues" evidence="1">
    <location>
        <begin position="11"/>
        <end position="20"/>
    </location>
</feature>
<evidence type="ECO:0000256" key="2">
    <source>
        <dbReference type="SAM" id="Phobius"/>
    </source>
</evidence>
<sequence length="320" mass="35500">MGGGGEGDDENASRRDDERVASALTNASIKSARSKKSLPSSKSESKKKRGVVGLTLVLGVAVGVFGGLYYENRKTAKAEGKAEAAYLAEYDGPWYYDEECLSPHERARNLKGDVKTSSVTDFIDRKRDGKGEDNSGTSDGRREHTIITSVPKPKADVHPKHYRKVRYLDLRTDIIYLHRLDSQYHFFLWRRNSTSVPREIQSTAQGLKAGRFRKVISSEQCTSLGITLHLITRTSFLYRCYPSGGTEFAVGPEKRQFDTTKSKTKAEKGNAITSQSKAVKRQQKIPEVKQEKDTKKSPTVSMTAGRADYDLAGIHDAGEA</sequence>
<keyword evidence="4" id="KW-1185">Reference proteome</keyword>
<proteinExistence type="predicted"/>
<feature type="compositionally biased region" description="Basic and acidic residues" evidence="1">
    <location>
        <begin position="284"/>
        <end position="296"/>
    </location>
</feature>
<keyword evidence="2" id="KW-0472">Membrane</keyword>
<protein>
    <submittedName>
        <fullName evidence="3">Uncharacterized protein</fullName>
    </submittedName>
</protein>
<name>K0T0G6_THAOC</name>
<keyword evidence="2" id="KW-0812">Transmembrane</keyword>
<evidence type="ECO:0000313" key="3">
    <source>
        <dbReference type="EMBL" id="EJK66761.1"/>
    </source>
</evidence>
<feature type="region of interest" description="Disordered" evidence="1">
    <location>
        <begin position="254"/>
        <end position="308"/>
    </location>
</feature>
<reference evidence="3 4" key="1">
    <citation type="journal article" date="2012" name="Genome Biol.">
        <title>Genome and low-iron response of an oceanic diatom adapted to chronic iron limitation.</title>
        <authorList>
            <person name="Lommer M."/>
            <person name="Specht M."/>
            <person name="Roy A.S."/>
            <person name="Kraemer L."/>
            <person name="Andreson R."/>
            <person name="Gutowska M.A."/>
            <person name="Wolf J."/>
            <person name="Bergner S.V."/>
            <person name="Schilhabel M.B."/>
            <person name="Klostermeier U.C."/>
            <person name="Beiko R.G."/>
            <person name="Rosenstiel P."/>
            <person name="Hippler M."/>
            <person name="Laroche J."/>
        </authorList>
    </citation>
    <scope>NUCLEOTIDE SEQUENCE [LARGE SCALE GENOMIC DNA]</scope>
    <source>
        <strain evidence="3 4">CCMP1005</strain>
    </source>
</reference>
<dbReference type="AlphaFoldDB" id="K0T0G6"/>
<dbReference type="Proteomes" id="UP000266841">
    <property type="component" value="Unassembled WGS sequence"/>
</dbReference>
<feature type="compositionally biased region" description="Basic and acidic residues" evidence="1">
    <location>
        <begin position="254"/>
        <end position="268"/>
    </location>
</feature>
<feature type="transmembrane region" description="Helical" evidence="2">
    <location>
        <begin position="51"/>
        <end position="70"/>
    </location>
</feature>
<feature type="compositionally biased region" description="Acidic residues" evidence="1">
    <location>
        <begin position="1"/>
        <end position="10"/>
    </location>
</feature>
<dbReference type="EMBL" id="AGNL01014319">
    <property type="protein sequence ID" value="EJK66761.1"/>
    <property type="molecule type" value="Genomic_DNA"/>
</dbReference>
<evidence type="ECO:0000256" key="1">
    <source>
        <dbReference type="SAM" id="MobiDB-lite"/>
    </source>
</evidence>
<organism evidence="3 4">
    <name type="scientific">Thalassiosira oceanica</name>
    <name type="common">Marine diatom</name>
    <dbReference type="NCBI Taxonomy" id="159749"/>
    <lineage>
        <taxon>Eukaryota</taxon>
        <taxon>Sar</taxon>
        <taxon>Stramenopiles</taxon>
        <taxon>Ochrophyta</taxon>
        <taxon>Bacillariophyta</taxon>
        <taxon>Coscinodiscophyceae</taxon>
        <taxon>Thalassiosirophycidae</taxon>
        <taxon>Thalassiosirales</taxon>
        <taxon>Thalassiosiraceae</taxon>
        <taxon>Thalassiosira</taxon>
    </lineage>
</organism>
<feature type="region of interest" description="Disordered" evidence="1">
    <location>
        <begin position="121"/>
        <end position="149"/>
    </location>
</feature>
<evidence type="ECO:0000313" key="4">
    <source>
        <dbReference type="Proteomes" id="UP000266841"/>
    </source>
</evidence>
<comment type="caution">
    <text evidence="3">The sequence shown here is derived from an EMBL/GenBank/DDBJ whole genome shotgun (WGS) entry which is preliminary data.</text>
</comment>
<feature type="compositionally biased region" description="Basic and acidic residues" evidence="1">
    <location>
        <begin position="122"/>
        <end position="145"/>
    </location>
</feature>
<feature type="region of interest" description="Disordered" evidence="1">
    <location>
        <begin position="1"/>
        <end position="46"/>
    </location>
</feature>
<keyword evidence="2" id="KW-1133">Transmembrane helix</keyword>